<organism evidence="1 2">
    <name type="scientific">Cricetulus griseus</name>
    <name type="common">Chinese hamster</name>
    <name type="synonym">Cricetulus barabensis griseus</name>
    <dbReference type="NCBI Taxonomy" id="10029"/>
    <lineage>
        <taxon>Eukaryota</taxon>
        <taxon>Metazoa</taxon>
        <taxon>Chordata</taxon>
        <taxon>Craniata</taxon>
        <taxon>Vertebrata</taxon>
        <taxon>Euteleostomi</taxon>
        <taxon>Mammalia</taxon>
        <taxon>Eutheria</taxon>
        <taxon>Euarchontoglires</taxon>
        <taxon>Glires</taxon>
        <taxon>Rodentia</taxon>
        <taxon>Myomorpha</taxon>
        <taxon>Muroidea</taxon>
        <taxon>Cricetidae</taxon>
        <taxon>Cricetinae</taxon>
        <taxon>Cricetulus</taxon>
    </lineage>
</organism>
<gene>
    <name evidence="1" type="ORF">I79_006218</name>
</gene>
<dbReference type="AlphaFoldDB" id="G3H789"/>
<dbReference type="EMBL" id="JH000190">
    <property type="protein sequence ID" value="EGW06023.1"/>
    <property type="molecule type" value="Genomic_DNA"/>
</dbReference>
<protein>
    <submittedName>
        <fullName evidence="1">Uncharacterized protein</fullName>
    </submittedName>
</protein>
<evidence type="ECO:0000313" key="1">
    <source>
        <dbReference type="EMBL" id="EGW06023.1"/>
    </source>
</evidence>
<proteinExistence type="predicted"/>
<dbReference type="InParanoid" id="G3H789"/>
<name>G3H789_CRIGR</name>
<sequence length="78" mass="8853">MYLGWIDILQNFQRPIEYMAFLNGLGLFMAMRHPAPGTPIMSERRTGIKETHYGVCFQDGKISHLGKKLLLLGLFVAV</sequence>
<accession>G3H789</accession>
<reference evidence="2" key="1">
    <citation type="journal article" date="2011" name="Nat. Biotechnol.">
        <title>The genomic sequence of the Chinese hamster ovary (CHO)-K1 cell line.</title>
        <authorList>
            <person name="Xu X."/>
            <person name="Nagarajan H."/>
            <person name="Lewis N.E."/>
            <person name="Pan S."/>
            <person name="Cai Z."/>
            <person name="Liu X."/>
            <person name="Chen W."/>
            <person name="Xie M."/>
            <person name="Wang W."/>
            <person name="Hammond S."/>
            <person name="Andersen M.R."/>
            <person name="Neff N."/>
            <person name="Passarelli B."/>
            <person name="Koh W."/>
            <person name="Fan H.C."/>
            <person name="Wang J."/>
            <person name="Gui Y."/>
            <person name="Lee K.H."/>
            <person name="Betenbaugh M.J."/>
            <person name="Quake S.R."/>
            <person name="Famili I."/>
            <person name="Palsson B.O."/>
            <person name="Wang J."/>
        </authorList>
    </citation>
    <scope>NUCLEOTIDE SEQUENCE [LARGE SCALE GENOMIC DNA]</scope>
    <source>
        <strain evidence="2">CHO K1 cell line</strain>
    </source>
</reference>
<evidence type="ECO:0000313" key="2">
    <source>
        <dbReference type="Proteomes" id="UP000001075"/>
    </source>
</evidence>
<dbReference type="Proteomes" id="UP000001075">
    <property type="component" value="Unassembled WGS sequence"/>
</dbReference>